<sequence>MELATMELDMKNCSNRSTTYCLHTEITILVI</sequence>
<reference evidence="1" key="1">
    <citation type="journal article" date="2021" name="Proc. Natl. Acad. Sci. U.S.A.">
        <title>A Catalog of Tens of Thousands of Viruses from Human Metagenomes Reveals Hidden Associations with Chronic Diseases.</title>
        <authorList>
            <person name="Tisza M.J."/>
            <person name="Buck C.B."/>
        </authorList>
    </citation>
    <scope>NUCLEOTIDE SEQUENCE</scope>
    <source>
        <strain evidence="1">CtG4L18</strain>
    </source>
</reference>
<evidence type="ECO:0000313" key="1">
    <source>
        <dbReference type="EMBL" id="DAF96238.1"/>
    </source>
</evidence>
<name>A0A8S5UPC7_9CAUD</name>
<proteinExistence type="predicted"/>
<dbReference type="EMBL" id="BK016114">
    <property type="protein sequence ID" value="DAF96238.1"/>
    <property type="molecule type" value="Genomic_DNA"/>
</dbReference>
<accession>A0A8S5UPC7</accession>
<organism evidence="1">
    <name type="scientific">Podoviridae sp. ctG4L18</name>
    <dbReference type="NCBI Taxonomy" id="2825234"/>
    <lineage>
        <taxon>Viruses</taxon>
        <taxon>Duplodnaviria</taxon>
        <taxon>Heunggongvirae</taxon>
        <taxon>Uroviricota</taxon>
        <taxon>Caudoviricetes</taxon>
    </lineage>
</organism>
<protein>
    <submittedName>
        <fullName evidence="1">Uncharacterized protein</fullName>
    </submittedName>
</protein>